<dbReference type="Pfam" id="PF22740">
    <property type="entry name" value="PapZ_C"/>
    <property type="match status" value="1"/>
</dbReference>
<dbReference type="RefSeq" id="WP_344694355.1">
    <property type="nucleotide sequence ID" value="NZ_BAABBF010000009.1"/>
</dbReference>
<dbReference type="EMBL" id="BAABBF010000009">
    <property type="protein sequence ID" value="GAA3721044.1"/>
    <property type="molecule type" value="Genomic_DNA"/>
</dbReference>
<dbReference type="SUPFAM" id="SSF52540">
    <property type="entry name" value="P-loop containing nucleoside triphosphate hydrolases"/>
    <property type="match status" value="1"/>
</dbReference>
<dbReference type="NCBIfam" id="NF003828">
    <property type="entry name" value="PRK05416.1"/>
    <property type="match status" value="1"/>
</dbReference>
<dbReference type="InterPro" id="IPR053931">
    <property type="entry name" value="RapZ_C"/>
</dbReference>
<evidence type="ECO:0000313" key="8">
    <source>
        <dbReference type="Proteomes" id="UP001500523"/>
    </source>
</evidence>
<dbReference type="Pfam" id="PF03668">
    <property type="entry name" value="RapZ-like_N"/>
    <property type="match status" value="1"/>
</dbReference>
<dbReference type="InterPro" id="IPR053930">
    <property type="entry name" value="RapZ-like_N"/>
</dbReference>
<dbReference type="PANTHER" id="PTHR30448:SF0">
    <property type="entry name" value="RNASE ADAPTER PROTEIN RAPZ"/>
    <property type="match status" value="1"/>
</dbReference>
<dbReference type="PIRSF" id="PIRSF005052">
    <property type="entry name" value="P-loopkin"/>
    <property type="match status" value="1"/>
</dbReference>
<organism evidence="7 8">
    <name type="scientific">Sphingomonas cynarae</name>
    <dbReference type="NCBI Taxonomy" id="930197"/>
    <lineage>
        <taxon>Bacteria</taxon>
        <taxon>Pseudomonadati</taxon>
        <taxon>Pseudomonadota</taxon>
        <taxon>Alphaproteobacteria</taxon>
        <taxon>Sphingomonadales</taxon>
        <taxon>Sphingomonadaceae</taxon>
        <taxon>Sphingomonas</taxon>
    </lineage>
</organism>
<dbReference type="InterPro" id="IPR005337">
    <property type="entry name" value="RapZ-like"/>
</dbReference>
<evidence type="ECO:0000313" key="7">
    <source>
        <dbReference type="EMBL" id="GAA3721044.1"/>
    </source>
</evidence>
<feature type="domain" description="RapZ C-terminal" evidence="6">
    <location>
        <begin position="171"/>
        <end position="289"/>
    </location>
</feature>
<accession>A0ABP7EN24</accession>
<evidence type="ECO:0000256" key="1">
    <source>
        <dbReference type="ARBA" id="ARBA00022741"/>
    </source>
</evidence>
<gene>
    <name evidence="7" type="primary">rapZ</name>
    <name evidence="7" type="ORF">GCM10022268_31610</name>
</gene>
<keyword evidence="8" id="KW-1185">Reference proteome</keyword>
<reference evidence="8" key="1">
    <citation type="journal article" date="2019" name="Int. J. Syst. Evol. Microbiol.">
        <title>The Global Catalogue of Microorganisms (GCM) 10K type strain sequencing project: providing services to taxonomists for standard genome sequencing and annotation.</title>
        <authorList>
            <consortium name="The Broad Institute Genomics Platform"/>
            <consortium name="The Broad Institute Genome Sequencing Center for Infectious Disease"/>
            <person name="Wu L."/>
            <person name="Ma J."/>
        </authorList>
    </citation>
    <scope>NUCLEOTIDE SEQUENCE [LARGE SCALE GENOMIC DNA]</scope>
    <source>
        <strain evidence="8">JCM 17498</strain>
    </source>
</reference>
<dbReference type="PANTHER" id="PTHR30448">
    <property type="entry name" value="RNASE ADAPTER PROTEIN RAPZ"/>
    <property type="match status" value="1"/>
</dbReference>
<comment type="caution">
    <text evidence="4">Lacks conserved residue(s) required for the propagation of feature annotation.</text>
</comment>
<comment type="caution">
    <text evidence="7">The sequence shown here is derived from an EMBL/GenBank/DDBJ whole genome shotgun (WGS) entry which is preliminary data.</text>
</comment>
<feature type="binding site" evidence="4">
    <location>
        <begin position="12"/>
        <end position="19"/>
    </location>
    <ligand>
        <name>ATP</name>
        <dbReference type="ChEBI" id="CHEBI:30616"/>
    </ligand>
</feature>
<evidence type="ECO:0000256" key="2">
    <source>
        <dbReference type="ARBA" id="ARBA00022840"/>
    </source>
</evidence>
<keyword evidence="2 4" id="KW-0067">ATP-binding</keyword>
<keyword evidence="3 4" id="KW-0342">GTP-binding</keyword>
<keyword evidence="1 4" id="KW-0547">Nucleotide-binding</keyword>
<sequence length="305" mass="33039">MTAPQDVLIVTGLSGAGKSTVLKTLEDLGWETVDNLPLTLLDRLLDAPLPIGADGRRPRLALGLGAGTRDFDPQRVVERVAQGQGDDRDPIGLLFLDCTDAELERRYAETRRRHPMAPDRPARDGIARERDLLAPLREAAPRRIDTSTLSAHDLAQEIRITFSGDSAAETVVSVTSFGFARGLPRGADLVFDMRFLRNPHWVPALKPGTGLDADVAAYIAEDPAYEPAVSRIEDLLALLLPRYAAEGKAYVSIAIGCTGGRHRSVHVAERIARSLCDAGFSPTVGHRDLGAAPQDSLECRRSPSR</sequence>
<feature type="domain" description="RapZ-like N-terminal" evidence="5">
    <location>
        <begin position="6"/>
        <end position="165"/>
    </location>
</feature>
<evidence type="ECO:0000259" key="6">
    <source>
        <dbReference type="Pfam" id="PF22740"/>
    </source>
</evidence>
<name>A0ABP7EN24_9SPHN</name>
<evidence type="ECO:0000259" key="5">
    <source>
        <dbReference type="Pfam" id="PF03668"/>
    </source>
</evidence>
<proteinExistence type="inferred from homology"/>
<protein>
    <submittedName>
        <fullName evidence="7">RNase adapter RapZ</fullName>
    </submittedName>
</protein>
<evidence type="ECO:0000256" key="3">
    <source>
        <dbReference type="ARBA" id="ARBA00023134"/>
    </source>
</evidence>
<dbReference type="HAMAP" id="MF_00636">
    <property type="entry name" value="RapZ_like"/>
    <property type="match status" value="1"/>
</dbReference>
<evidence type="ECO:0000256" key="4">
    <source>
        <dbReference type="HAMAP-Rule" id="MF_00636"/>
    </source>
</evidence>
<dbReference type="InterPro" id="IPR027417">
    <property type="entry name" value="P-loop_NTPase"/>
</dbReference>
<dbReference type="Proteomes" id="UP001500523">
    <property type="component" value="Unassembled WGS sequence"/>
</dbReference>